<name>A0ABY9VAS4_9BACI</name>
<accession>A0ABY9VAS4</accession>
<reference evidence="2 3" key="1">
    <citation type="submission" date="2023-09" db="EMBL/GenBank/DDBJ databases">
        <title>Microbial mechanism of fulvic acid promoting antimony reduction mineralization in rice fields.</title>
        <authorList>
            <person name="Chen G."/>
            <person name="Lan J."/>
        </authorList>
    </citation>
    <scope>NUCLEOTIDE SEQUENCE [LARGE SCALE GENOMIC DNA]</scope>
    <source>
        <strain evidence="2 3">PS1</strain>
    </source>
</reference>
<sequence>MKRLLPIIIMTFSTITGLFFLFFVVRMIWFPPTSMGMMMGRQMMYHHMRFWFGQAFWLFLILLGIGLLLWMVFNRINRKK</sequence>
<evidence type="ECO:0000313" key="3">
    <source>
        <dbReference type="Proteomes" id="UP001303324"/>
    </source>
</evidence>
<dbReference type="EMBL" id="CP134494">
    <property type="protein sequence ID" value="WNF20900.1"/>
    <property type="molecule type" value="Genomic_DNA"/>
</dbReference>
<feature type="transmembrane region" description="Helical" evidence="1">
    <location>
        <begin position="50"/>
        <end position="73"/>
    </location>
</feature>
<gene>
    <name evidence="2" type="ORF">RH061_11855</name>
</gene>
<dbReference type="Proteomes" id="UP001303324">
    <property type="component" value="Chromosome"/>
</dbReference>
<keyword evidence="1" id="KW-0472">Membrane</keyword>
<dbReference type="RefSeq" id="WP_214904561.1">
    <property type="nucleotide sequence ID" value="NZ_CP134494.1"/>
</dbReference>
<keyword evidence="3" id="KW-1185">Reference proteome</keyword>
<evidence type="ECO:0000256" key="1">
    <source>
        <dbReference type="SAM" id="Phobius"/>
    </source>
</evidence>
<keyword evidence="1" id="KW-1133">Transmembrane helix</keyword>
<organism evidence="2 3">
    <name type="scientific">Mesobacillus jeotgali</name>
    <dbReference type="NCBI Taxonomy" id="129985"/>
    <lineage>
        <taxon>Bacteria</taxon>
        <taxon>Bacillati</taxon>
        <taxon>Bacillota</taxon>
        <taxon>Bacilli</taxon>
        <taxon>Bacillales</taxon>
        <taxon>Bacillaceae</taxon>
        <taxon>Mesobacillus</taxon>
    </lineage>
</organism>
<proteinExistence type="predicted"/>
<protein>
    <submittedName>
        <fullName evidence="2">Uncharacterized protein</fullName>
    </submittedName>
</protein>
<evidence type="ECO:0000313" key="2">
    <source>
        <dbReference type="EMBL" id="WNF20900.1"/>
    </source>
</evidence>
<keyword evidence="1" id="KW-0812">Transmembrane</keyword>
<feature type="transmembrane region" description="Helical" evidence="1">
    <location>
        <begin position="7"/>
        <end position="30"/>
    </location>
</feature>